<organism evidence="1 2">
    <name type="scientific">Candidatus Kurthia intestinigallinarum</name>
    <dbReference type="NCBI Taxonomy" id="1562256"/>
    <lineage>
        <taxon>Bacteria</taxon>
        <taxon>Bacillati</taxon>
        <taxon>Bacillota</taxon>
        <taxon>Bacilli</taxon>
        <taxon>Bacillales</taxon>
        <taxon>Caryophanaceae</taxon>
        <taxon>Kurthia</taxon>
    </lineage>
</organism>
<dbReference type="OrthoDB" id="2454776at2"/>
<dbReference type="RefSeq" id="WP_126990912.1">
    <property type="nucleotide sequence ID" value="NZ_JTFC01000031.1"/>
</dbReference>
<reference evidence="1 2" key="1">
    <citation type="submission" date="2014-11" db="EMBL/GenBank/DDBJ databases">
        <title>Genome sequence and analysis of novel Kurthia sp.</title>
        <authorList>
            <person name="Lawson J.N."/>
            <person name="Gonzalez J.E."/>
            <person name="Rinauldi L."/>
            <person name="Xuan Z."/>
            <person name="Firman A."/>
            <person name="Shaddox L."/>
            <person name="Trudeau A."/>
            <person name="Shah S."/>
            <person name="Reiman D."/>
        </authorList>
    </citation>
    <scope>NUCLEOTIDE SEQUENCE [LARGE SCALE GENOMIC DNA]</scope>
    <source>
        <strain evidence="1 2">3B1D</strain>
    </source>
</reference>
<proteinExistence type="predicted"/>
<dbReference type="Proteomes" id="UP000288623">
    <property type="component" value="Unassembled WGS sequence"/>
</dbReference>
<gene>
    <name evidence="1" type="ORF">QI30_11855</name>
</gene>
<dbReference type="Gene3D" id="1.20.1270.90">
    <property type="entry name" value="AF1782-like"/>
    <property type="match status" value="1"/>
</dbReference>
<name>A0A433RTW5_9BACL</name>
<accession>A0A433RTW5</accession>
<evidence type="ECO:0000313" key="1">
    <source>
        <dbReference type="EMBL" id="RUS55609.1"/>
    </source>
</evidence>
<dbReference type="EMBL" id="JTFC01000031">
    <property type="protein sequence ID" value="RUS55609.1"/>
    <property type="molecule type" value="Genomic_DNA"/>
</dbReference>
<comment type="caution">
    <text evidence="1">The sequence shown here is derived from an EMBL/GenBank/DDBJ whole genome shotgun (WGS) entry which is preliminary data.</text>
</comment>
<evidence type="ECO:0000313" key="2">
    <source>
        <dbReference type="Proteomes" id="UP000288623"/>
    </source>
</evidence>
<dbReference type="AlphaFoldDB" id="A0A433RTW5"/>
<protein>
    <submittedName>
        <fullName evidence="1">Uncharacterized protein</fullName>
    </submittedName>
</protein>
<sequence>MEKHTLDSYVDILTHTKQVAESMHDAVEDYTKMTKMLATAVDGLESTASHVQREVAYALASFIDEAERTANFYTETSWQHYMGALAQAKKVQSGRKTKLVELLKVKNALRQAKAQLVYDEMKVSI</sequence>
<keyword evidence="2" id="KW-1185">Reference proteome</keyword>